<dbReference type="SUPFAM" id="SSF57667">
    <property type="entry name" value="beta-beta-alpha zinc fingers"/>
    <property type="match status" value="1"/>
</dbReference>
<dbReference type="STRING" id="37001.A0A1A9W246"/>
<keyword evidence="6" id="KW-0067">ATP-binding</keyword>
<dbReference type="InterPro" id="IPR036236">
    <property type="entry name" value="Znf_C2H2_sf"/>
</dbReference>
<accession>A0A1A9W246</accession>
<name>A0A1A9W246_9MUSC</name>
<evidence type="ECO:0000259" key="7">
    <source>
        <dbReference type="PROSITE" id="PS00028"/>
    </source>
</evidence>
<dbReference type="PANTHER" id="PTHR11088:SF89">
    <property type="entry name" value="TRNA DIMETHYLALLYLTRANSFERASE"/>
    <property type="match status" value="1"/>
</dbReference>
<dbReference type="InterPro" id="IPR039657">
    <property type="entry name" value="Dimethylallyltransferase"/>
</dbReference>
<dbReference type="GO" id="GO:0006400">
    <property type="term" value="P:tRNA modification"/>
    <property type="evidence" value="ECO:0007669"/>
    <property type="project" value="TreeGrafter"/>
</dbReference>
<dbReference type="Proteomes" id="UP000091820">
    <property type="component" value="Unassembled WGS sequence"/>
</dbReference>
<keyword evidence="4" id="KW-0863">Zinc-finger</keyword>
<dbReference type="EnsemblMetazoa" id="GBRI003609-RA">
    <property type="protein sequence ID" value="GBRI003609-PA"/>
    <property type="gene ID" value="GBRI003609"/>
</dbReference>
<sequence length="272" mass="31926">MTILHVYIQFISRAIQYYQDSGQTLSFKIKEQRQQPGGSRLGGPLRYPHAILLWLRCNQDILNRRLDKRVDAMLEEGLLREIRTFYNEHNPNKSLLSADNSLYTKGVLQTIGFKEFIPYLEQFDAANDEQIETYLKANGYKMPTQAAITGSVTQLPVGLNILNTCLNELKLVTQRYSKRQQKWINNRLLACKDRQVPDIYELDTSDVNYWKENIYKRAISNYCTICQRQFVGEYQWNLHLKSNKHKKRKEGEKKRAKLQIIEKGSNEIENTQ</sequence>
<dbReference type="Gene3D" id="1.10.287.890">
    <property type="entry name" value="Crystal structure of tRNA isopentenylpyrophosphate transferase (bh2366) domain"/>
    <property type="match status" value="1"/>
</dbReference>
<dbReference type="GO" id="GO:0052381">
    <property type="term" value="F:tRNA dimethylallyltransferase activity"/>
    <property type="evidence" value="ECO:0007669"/>
    <property type="project" value="TreeGrafter"/>
</dbReference>
<reference evidence="9" key="1">
    <citation type="submission" date="2014-03" db="EMBL/GenBank/DDBJ databases">
        <authorList>
            <person name="Aksoy S."/>
            <person name="Warren W."/>
            <person name="Wilson R.K."/>
        </authorList>
    </citation>
    <scope>NUCLEOTIDE SEQUENCE [LARGE SCALE GENOMIC DNA]</scope>
    <source>
        <strain evidence="9">IAEA</strain>
    </source>
</reference>
<evidence type="ECO:0000313" key="8">
    <source>
        <dbReference type="EnsemblMetazoa" id="GBRI003609-PA"/>
    </source>
</evidence>
<evidence type="ECO:0000313" key="9">
    <source>
        <dbReference type="Proteomes" id="UP000091820"/>
    </source>
</evidence>
<keyword evidence="5" id="KW-0862">Zinc</keyword>
<organism evidence="8 9">
    <name type="scientific">Glossina brevipalpis</name>
    <dbReference type="NCBI Taxonomy" id="37001"/>
    <lineage>
        <taxon>Eukaryota</taxon>
        <taxon>Metazoa</taxon>
        <taxon>Ecdysozoa</taxon>
        <taxon>Arthropoda</taxon>
        <taxon>Hexapoda</taxon>
        <taxon>Insecta</taxon>
        <taxon>Pterygota</taxon>
        <taxon>Neoptera</taxon>
        <taxon>Endopterygota</taxon>
        <taxon>Diptera</taxon>
        <taxon>Brachycera</taxon>
        <taxon>Muscomorpha</taxon>
        <taxon>Hippoboscoidea</taxon>
        <taxon>Glossinidae</taxon>
        <taxon>Glossina</taxon>
    </lineage>
</organism>
<keyword evidence="3" id="KW-0547">Nucleotide-binding</keyword>
<protein>
    <recommendedName>
        <fullName evidence="7">C2H2-type domain-containing protein</fullName>
    </recommendedName>
</protein>
<proteinExistence type="predicted"/>
<dbReference type="Pfam" id="PF01715">
    <property type="entry name" value="IPPT"/>
    <property type="match status" value="1"/>
</dbReference>
<keyword evidence="1" id="KW-0808">Transferase</keyword>
<evidence type="ECO:0000256" key="4">
    <source>
        <dbReference type="ARBA" id="ARBA00022771"/>
    </source>
</evidence>
<feature type="domain" description="C2H2-type" evidence="7">
    <location>
        <begin position="223"/>
        <end position="245"/>
    </location>
</feature>
<evidence type="ECO:0000256" key="2">
    <source>
        <dbReference type="ARBA" id="ARBA00022723"/>
    </source>
</evidence>
<dbReference type="GO" id="GO:0008270">
    <property type="term" value="F:zinc ion binding"/>
    <property type="evidence" value="ECO:0007669"/>
    <property type="project" value="UniProtKB-KW"/>
</dbReference>
<keyword evidence="2" id="KW-0479">Metal-binding</keyword>
<dbReference type="Gene3D" id="3.30.160.60">
    <property type="entry name" value="Classic Zinc Finger"/>
    <property type="match status" value="1"/>
</dbReference>
<dbReference type="AlphaFoldDB" id="A0A1A9W246"/>
<dbReference type="Pfam" id="PF12171">
    <property type="entry name" value="zf-C2H2_jaz"/>
    <property type="match status" value="1"/>
</dbReference>
<dbReference type="GO" id="GO:0005739">
    <property type="term" value="C:mitochondrion"/>
    <property type="evidence" value="ECO:0007669"/>
    <property type="project" value="TreeGrafter"/>
</dbReference>
<evidence type="ECO:0000256" key="6">
    <source>
        <dbReference type="ARBA" id="ARBA00022840"/>
    </source>
</evidence>
<evidence type="ECO:0000256" key="3">
    <source>
        <dbReference type="ARBA" id="ARBA00022741"/>
    </source>
</evidence>
<evidence type="ECO:0000256" key="1">
    <source>
        <dbReference type="ARBA" id="ARBA00022679"/>
    </source>
</evidence>
<keyword evidence="9" id="KW-1185">Reference proteome</keyword>
<dbReference type="GO" id="GO:0005524">
    <property type="term" value="F:ATP binding"/>
    <property type="evidence" value="ECO:0007669"/>
    <property type="project" value="UniProtKB-KW"/>
</dbReference>
<dbReference type="InterPro" id="IPR013087">
    <property type="entry name" value="Znf_C2H2_type"/>
</dbReference>
<dbReference type="PROSITE" id="PS00028">
    <property type="entry name" value="ZINC_FINGER_C2H2_1"/>
    <property type="match status" value="1"/>
</dbReference>
<evidence type="ECO:0000256" key="5">
    <source>
        <dbReference type="ARBA" id="ARBA00022833"/>
    </source>
</evidence>
<dbReference type="PANTHER" id="PTHR11088">
    <property type="entry name" value="TRNA DIMETHYLALLYLTRANSFERASE"/>
    <property type="match status" value="1"/>
</dbReference>
<dbReference type="VEuPathDB" id="VectorBase:GBRI003609"/>
<dbReference type="InterPro" id="IPR022755">
    <property type="entry name" value="Znf_C2H2_jaz"/>
</dbReference>
<reference evidence="8" key="2">
    <citation type="submission" date="2020-05" db="UniProtKB">
        <authorList>
            <consortium name="EnsemblMetazoa"/>
        </authorList>
    </citation>
    <scope>IDENTIFICATION</scope>
    <source>
        <strain evidence="8">IAEA</strain>
    </source>
</reference>